<dbReference type="GO" id="GO:0008270">
    <property type="term" value="F:zinc ion binding"/>
    <property type="evidence" value="ECO:0007669"/>
    <property type="project" value="InterPro"/>
</dbReference>
<dbReference type="PROSITE" id="PS00463">
    <property type="entry name" value="ZN2_CY6_FUNGAL_1"/>
    <property type="match status" value="1"/>
</dbReference>
<dbReference type="InterPro" id="IPR053181">
    <property type="entry name" value="EcdB-like_regulator"/>
</dbReference>
<evidence type="ECO:0000256" key="2">
    <source>
        <dbReference type="SAM" id="MobiDB-lite"/>
    </source>
</evidence>
<name>A0A8H5JWY0_9HYPO</name>
<evidence type="ECO:0000256" key="1">
    <source>
        <dbReference type="ARBA" id="ARBA00023242"/>
    </source>
</evidence>
<dbReference type="Gene3D" id="4.10.240.10">
    <property type="entry name" value="Zn(2)-C6 fungal-type DNA-binding domain"/>
    <property type="match status" value="1"/>
</dbReference>
<comment type="caution">
    <text evidence="4">The sequence shown here is derived from an EMBL/GenBank/DDBJ whole genome shotgun (WGS) entry which is preliminary data.</text>
</comment>
<organism evidence="4 5">
    <name type="scientific">Fusarium phyllophilum</name>
    <dbReference type="NCBI Taxonomy" id="47803"/>
    <lineage>
        <taxon>Eukaryota</taxon>
        <taxon>Fungi</taxon>
        <taxon>Dikarya</taxon>
        <taxon>Ascomycota</taxon>
        <taxon>Pezizomycotina</taxon>
        <taxon>Sordariomycetes</taxon>
        <taxon>Hypocreomycetidae</taxon>
        <taxon>Hypocreales</taxon>
        <taxon>Nectriaceae</taxon>
        <taxon>Fusarium</taxon>
        <taxon>Fusarium fujikuroi species complex</taxon>
    </lineage>
</organism>
<dbReference type="AlphaFoldDB" id="A0A8H5JWY0"/>
<dbReference type="EMBL" id="JAAOAQ010000169">
    <property type="protein sequence ID" value="KAF5563385.1"/>
    <property type="molecule type" value="Genomic_DNA"/>
</dbReference>
<dbReference type="SMART" id="SM00066">
    <property type="entry name" value="GAL4"/>
    <property type="match status" value="1"/>
</dbReference>
<evidence type="ECO:0000313" key="5">
    <source>
        <dbReference type="Proteomes" id="UP000582016"/>
    </source>
</evidence>
<reference evidence="4 5" key="1">
    <citation type="submission" date="2020-05" db="EMBL/GenBank/DDBJ databases">
        <title>Identification and distribution of gene clusters putatively required for synthesis of sphingolipid metabolism inhibitors in phylogenetically diverse species of the filamentous fungus Fusarium.</title>
        <authorList>
            <person name="Kim H.-S."/>
            <person name="Busman M."/>
            <person name="Brown D.W."/>
            <person name="Divon H."/>
            <person name="Uhlig S."/>
            <person name="Proctor R.H."/>
        </authorList>
    </citation>
    <scope>NUCLEOTIDE SEQUENCE [LARGE SCALE GENOMIC DNA]</scope>
    <source>
        <strain evidence="4 5">NRRL 13617</strain>
    </source>
</reference>
<keyword evidence="5" id="KW-1185">Reference proteome</keyword>
<dbReference type="PROSITE" id="PS50048">
    <property type="entry name" value="ZN2_CY6_FUNGAL_2"/>
    <property type="match status" value="1"/>
</dbReference>
<sequence>MFSQGGPSFSGQQGQGNKRQRTAAMYHRKRAVTACQSCRLRKTKCDNVRPVCGFCSRSGAQCVYPGSVPDSDYSSYDPASLTILDRLNHVVSLLESRPLAVLVNDTGSFDSPLEASNPSVRHASVTQPLRIAPIHASRDLTTLVPEDDVLQVLDRPDFPSASNNCESILRWPIFQGLVPEVHSFVLELNEDVEAGPSDARISGGRGVQEEDFIPLSKRFLAYVHIKNPILDVKDYKKKVRDVAENGPRWDDMFPSPPTELASPSAYDRGDTLDDDIVPEEEKSWFYYLAEISYRRMMNRAMAVMARSGEQGWNDNIGEAMEHCKEFNEQIDLWYSHIPPQIDPKNAVHANNELAQFLKNRELSCREWIHRPFLFYVLHQSPDDEHYGRAIPLAQRCLELCVKHLFRTYGHNRHHGTWYIARSCVTKALILLAAAKSGRISLPSGWKEASEIARWTVNRWSGEALDLQWAQRMLEDILGEVEKHVTLPPGWEVVETIEGRFIFMSGTDDASSDESDEGSGRVHTWQHPDPTIDPALYEIPPLNPAQPAFEALSYVWGRQRGPVVATIEGKAGESLGNIKLGKNLAKTLRHLRYQDKERVLWVDAICINQNDDAERATQVLRMSSIYQDCSRVIIWLAPKSTI</sequence>
<proteinExistence type="predicted"/>
<dbReference type="SUPFAM" id="SSF57701">
    <property type="entry name" value="Zn2/Cys6 DNA-binding domain"/>
    <property type="match status" value="1"/>
</dbReference>
<dbReference type="InterPro" id="IPR036864">
    <property type="entry name" value="Zn2-C6_fun-type_DNA-bd_sf"/>
</dbReference>
<dbReference type="InterPro" id="IPR001138">
    <property type="entry name" value="Zn2Cys6_DnaBD"/>
</dbReference>
<dbReference type="PANTHER" id="PTHR47785">
    <property type="entry name" value="ZN(II)2CYS6 TRANSCRIPTION FACTOR (EUROFUNG)-RELATED-RELATED"/>
    <property type="match status" value="1"/>
</dbReference>
<feature type="region of interest" description="Disordered" evidence="2">
    <location>
        <begin position="1"/>
        <end position="23"/>
    </location>
</feature>
<dbReference type="GO" id="GO:0000981">
    <property type="term" value="F:DNA-binding transcription factor activity, RNA polymerase II-specific"/>
    <property type="evidence" value="ECO:0007669"/>
    <property type="project" value="InterPro"/>
</dbReference>
<dbReference type="Pfam" id="PF06985">
    <property type="entry name" value="HET"/>
    <property type="match status" value="1"/>
</dbReference>
<dbReference type="InterPro" id="IPR010730">
    <property type="entry name" value="HET"/>
</dbReference>
<evidence type="ECO:0000259" key="3">
    <source>
        <dbReference type="PROSITE" id="PS50048"/>
    </source>
</evidence>
<feature type="compositionally biased region" description="Low complexity" evidence="2">
    <location>
        <begin position="1"/>
        <end position="16"/>
    </location>
</feature>
<feature type="region of interest" description="Disordered" evidence="2">
    <location>
        <begin position="247"/>
        <end position="273"/>
    </location>
</feature>
<dbReference type="OrthoDB" id="4356994at2759"/>
<dbReference type="PANTHER" id="PTHR47785:SF5">
    <property type="entry name" value="ZN(II)2CYS6 TRANSCRIPTION FACTOR (EUROFUNG)"/>
    <property type="match status" value="1"/>
</dbReference>
<feature type="domain" description="Zn(2)-C6 fungal-type" evidence="3">
    <location>
        <begin position="34"/>
        <end position="64"/>
    </location>
</feature>
<dbReference type="Proteomes" id="UP000582016">
    <property type="component" value="Unassembled WGS sequence"/>
</dbReference>
<dbReference type="Pfam" id="PF00172">
    <property type="entry name" value="Zn_clus"/>
    <property type="match status" value="1"/>
</dbReference>
<keyword evidence="1" id="KW-0539">Nucleus</keyword>
<accession>A0A8H5JWY0</accession>
<dbReference type="CDD" id="cd00067">
    <property type="entry name" value="GAL4"/>
    <property type="match status" value="1"/>
</dbReference>
<protein>
    <submittedName>
        <fullName evidence="4">Vegetative cell wall gp1</fullName>
    </submittedName>
</protein>
<evidence type="ECO:0000313" key="4">
    <source>
        <dbReference type="EMBL" id="KAF5563385.1"/>
    </source>
</evidence>
<dbReference type="CDD" id="cd12148">
    <property type="entry name" value="fungal_TF_MHR"/>
    <property type="match status" value="1"/>
</dbReference>
<gene>
    <name evidence="4" type="ORF">FPHYL_5197</name>
</gene>